<comment type="caution">
    <text evidence="2">The sequence shown here is derived from an EMBL/GenBank/DDBJ whole genome shotgun (WGS) entry which is preliminary data.</text>
</comment>
<feature type="region of interest" description="Disordered" evidence="1">
    <location>
        <begin position="31"/>
        <end position="62"/>
    </location>
</feature>
<accession>M5EHZ7</accession>
<reference evidence="2 3" key="1">
    <citation type="submission" date="2013-02" db="EMBL/GenBank/DDBJ databases">
        <authorList>
            <person name="Genoscope - CEA"/>
        </authorList>
    </citation>
    <scope>NUCLEOTIDE SEQUENCE [LARGE SCALE GENOMIC DNA]</scope>
    <source>
        <strain evidence="2 3">STM 2683</strain>
    </source>
</reference>
<dbReference type="Proteomes" id="UP000012062">
    <property type="component" value="Unassembled WGS sequence"/>
</dbReference>
<dbReference type="EMBL" id="CAUM01000015">
    <property type="protein sequence ID" value="CCV03748.1"/>
    <property type="molecule type" value="Genomic_DNA"/>
</dbReference>
<evidence type="ECO:0000313" key="3">
    <source>
        <dbReference type="Proteomes" id="UP000012062"/>
    </source>
</evidence>
<dbReference type="AlphaFoldDB" id="M5EHZ7"/>
<organism evidence="2 3">
    <name type="scientific">Mesorhizobium metallidurans STM 2683</name>
    <dbReference type="NCBI Taxonomy" id="1297569"/>
    <lineage>
        <taxon>Bacteria</taxon>
        <taxon>Pseudomonadati</taxon>
        <taxon>Pseudomonadota</taxon>
        <taxon>Alphaproteobacteria</taxon>
        <taxon>Hyphomicrobiales</taxon>
        <taxon>Phyllobacteriaceae</taxon>
        <taxon>Mesorhizobium</taxon>
    </lineage>
</organism>
<name>M5EHZ7_9HYPH</name>
<evidence type="ECO:0000313" key="2">
    <source>
        <dbReference type="EMBL" id="CCV03748.1"/>
    </source>
</evidence>
<gene>
    <name evidence="2" type="ORF">MESS2_1110007</name>
</gene>
<proteinExistence type="predicted"/>
<sequence>MSNGDAGSHIRLCRFAMGVFVLSKSPPLIALPGTSPRIVTGEVGRPQPRHPSYNADDWRTHR</sequence>
<evidence type="ECO:0000256" key="1">
    <source>
        <dbReference type="SAM" id="MobiDB-lite"/>
    </source>
</evidence>
<keyword evidence="3" id="KW-1185">Reference proteome</keyword>
<protein>
    <submittedName>
        <fullName evidence="2">Uncharacterized protein</fullName>
    </submittedName>
</protein>